<dbReference type="CDD" id="cd09898">
    <property type="entry name" value="H3TH_53EXO"/>
    <property type="match status" value="1"/>
</dbReference>
<dbReference type="GO" id="GO:0008409">
    <property type="term" value="F:5'-3' exonuclease activity"/>
    <property type="evidence" value="ECO:0007669"/>
    <property type="project" value="InterPro"/>
</dbReference>
<organism evidence="5 6">
    <name type="scientific">SAR92 bacterium BACL26 MAG-121220-bin70</name>
    <dbReference type="NCBI Taxonomy" id="1655626"/>
    <lineage>
        <taxon>Bacteria</taxon>
        <taxon>Pseudomonadati</taxon>
        <taxon>Pseudomonadota</taxon>
        <taxon>Gammaproteobacteria</taxon>
        <taxon>Cellvibrionales</taxon>
        <taxon>Porticoccaceae</taxon>
        <taxon>SAR92 clade</taxon>
    </lineage>
</organism>
<evidence type="ECO:0000256" key="3">
    <source>
        <dbReference type="ARBA" id="ARBA00023125"/>
    </source>
</evidence>
<dbReference type="Pfam" id="PF01367">
    <property type="entry name" value="5_3_exonuc"/>
    <property type="match status" value="1"/>
</dbReference>
<keyword evidence="3" id="KW-0238">DNA-binding</keyword>
<evidence type="ECO:0000313" key="5">
    <source>
        <dbReference type="EMBL" id="KRO93531.1"/>
    </source>
</evidence>
<dbReference type="InterPro" id="IPR029060">
    <property type="entry name" value="PIN-like_dom_sf"/>
</dbReference>
<accession>A0A0R2U8C8</accession>
<comment type="caution">
    <text evidence="5">The sequence shown here is derived from an EMBL/GenBank/DDBJ whole genome shotgun (WGS) entry which is preliminary data.</text>
</comment>
<dbReference type="InterPro" id="IPR036279">
    <property type="entry name" value="5-3_exonuclease_C_sf"/>
</dbReference>
<dbReference type="Gene3D" id="3.40.50.1010">
    <property type="entry name" value="5'-nuclease"/>
    <property type="match status" value="1"/>
</dbReference>
<gene>
    <name evidence="5" type="ORF">ABS24_07150</name>
</gene>
<protein>
    <recommendedName>
        <fullName evidence="4">5'-3' exonuclease domain-containing protein</fullName>
    </recommendedName>
</protein>
<dbReference type="Gene3D" id="1.10.150.20">
    <property type="entry name" value="5' to 3' exonuclease, C-terminal subdomain"/>
    <property type="match status" value="1"/>
</dbReference>
<evidence type="ECO:0000256" key="2">
    <source>
        <dbReference type="ARBA" id="ARBA00022801"/>
    </source>
</evidence>
<dbReference type="Pfam" id="PF02739">
    <property type="entry name" value="5_3_exonuc_N"/>
    <property type="match status" value="1"/>
</dbReference>
<dbReference type="InterPro" id="IPR020045">
    <property type="entry name" value="DNA_polI_H3TH"/>
</dbReference>
<dbReference type="SMART" id="SM00279">
    <property type="entry name" value="HhH2"/>
    <property type="match status" value="1"/>
</dbReference>
<proteinExistence type="predicted"/>
<dbReference type="SUPFAM" id="SSF47807">
    <property type="entry name" value="5' to 3' exonuclease, C-terminal subdomain"/>
    <property type="match status" value="1"/>
</dbReference>
<keyword evidence="1" id="KW-0540">Nuclease</keyword>
<reference evidence="5 6" key="1">
    <citation type="submission" date="2015-10" db="EMBL/GenBank/DDBJ databases">
        <title>Metagenome-Assembled Genomes uncover a global brackish microbiome.</title>
        <authorList>
            <person name="Hugerth L.W."/>
            <person name="Larsson J."/>
            <person name="Alneberg J."/>
            <person name="Lindh M.V."/>
            <person name="Legrand C."/>
            <person name="Pinhassi J."/>
            <person name="Andersson A.F."/>
        </authorList>
    </citation>
    <scope>NUCLEOTIDE SEQUENCE [LARGE SCALE GENOMIC DNA]</scope>
    <source>
        <strain evidence="5">BACL26 MAG-121220-bin70</strain>
    </source>
</reference>
<dbReference type="GO" id="GO:0017108">
    <property type="term" value="F:5'-flap endonuclease activity"/>
    <property type="evidence" value="ECO:0007669"/>
    <property type="project" value="InterPro"/>
</dbReference>
<dbReference type="AlphaFoldDB" id="A0A0R2U8C8"/>
<dbReference type="InterPro" id="IPR038969">
    <property type="entry name" value="FEN"/>
</dbReference>
<dbReference type="PANTHER" id="PTHR42646:SF2">
    <property type="entry name" value="5'-3' EXONUCLEASE FAMILY PROTEIN"/>
    <property type="match status" value="1"/>
</dbReference>
<dbReference type="Proteomes" id="UP000051213">
    <property type="component" value="Unassembled WGS sequence"/>
</dbReference>
<dbReference type="EMBL" id="LICA01000242">
    <property type="protein sequence ID" value="KRO93531.1"/>
    <property type="molecule type" value="Genomic_DNA"/>
</dbReference>
<dbReference type="PANTHER" id="PTHR42646">
    <property type="entry name" value="FLAP ENDONUCLEASE XNI"/>
    <property type="match status" value="1"/>
</dbReference>
<dbReference type="GO" id="GO:0003677">
    <property type="term" value="F:DNA binding"/>
    <property type="evidence" value="ECO:0007669"/>
    <property type="project" value="UniProtKB-KW"/>
</dbReference>
<dbReference type="CDD" id="cd09859">
    <property type="entry name" value="PIN_53EXO"/>
    <property type="match status" value="1"/>
</dbReference>
<dbReference type="InterPro" id="IPR020046">
    <property type="entry name" value="5-3_exonucl_a-hlix_arch_N"/>
</dbReference>
<dbReference type="GO" id="GO:0033567">
    <property type="term" value="P:DNA replication, Okazaki fragment processing"/>
    <property type="evidence" value="ECO:0007669"/>
    <property type="project" value="InterPro"/>
</dbReference>
<dbReference type="InterPro" id="IPR008918">
    <property type="entry name" value="HhH2"/>
</dbReference>
<dbReference type="FunFam" id="1.10.150.20:FF:000003">
    <property type="entry name" value="DNA polymerase I"/>
    <property type="match status" value="1"/>
</dbReference>
<keyword evidence="2" id="KW-0378">Hydrolase</keyword>
<evidence type="ECO:0000256" key="1">
    <source>
        <dbReference type="ARBA" id="ARBA00022722"/>
    </source>
</evidence>
<dbReference type="InterPro" id="IPR002421">
    <property type="entry name" value="5-3_exonuclease"/>
</dbReference>
<dbReference type="SUPFAM" id="SSF88723">
    <property type="entry name" value="PIN domain-like"/>
    <property type="match status" value="1"/>
</dbReference>
<sequence length="308" mass="34351">MQALLIDSPIYIFRSYFSLPENWHSLEPKFPTHAVYGFTGFLLDLLRRQQPEYIFCAFDESLGTGFRHRLCADYKANRELPDEALAFQLNACRQLCRVLGVSELASAEFEADDLIGSMASAVRGKNVQPVIVSRDRDLMQLVRGQDLYWDFGKSNAKGQAELEAELDLGCGQMADYLALVGDKSDNIPGVPGIGSKTAKQMLSHFSDVEAIMSHLDQLQDLPIRGAKKLADKLVGCVDQLQLAKQLTTITCDAKSVPSLESIEWKGIHLDAFEIFCEEMGFGSAFSRRTADLKLRQTSQYVTTQPLLK</sequence>
<feature type="domain" description="5'-3' exonuclease" evidence="4">
    <location>
        <begin position="1"/>
        <end position="265"/>
    </location>
</feature>
<name>A0A0R2U8C8_9GAMM</name>
<evidence type="ECO:0000313" key="6">
    <source>
        <dbReference type="Proteomes" id="UP000051213"/>
    </source>
</evidence>
<evidence type="ECO:0000259" key="4">
    <source>
        <dbReference type="SMART" id="SM00475"/>
    </source>
</evidence>
<dbReference type="SMART" id="SM00475">
    <property type="entry name" value="53EXOc"/>
    <property type="match status" value="1"/>
</dbReference>